<evidence type="ECO:0000256" key="2">
    <source>
        <dbReference type="ARBA" id="ARBA00022801"/>
    </source>
</evidence>
<dbReference type="GO" id="GO:0004531">
    <property type="term" value="F:deoxyribonuclease II activity"/>
    <property type="evidence" value="ECO:0007669"/>
    <property type="project" value="InterPro"/>
</dbReference>
<keyword evidence="2" id="KW-0378">Hydrolase</keyword>
<dbReference type="AlphaFoldDB" id="A0A1I8EUT1"/>
<proteinExistence type="inferred from homology"/>
<organism evidence="3">
    <name type="scientific">Wuchereria bancrofti</name>
    <dbReference type="NCBI Taxonomy" id="6293"/>
    <lineage>
        <taxon>Eukaryota</taxon>
        <taxon>Metazoa</taxon>
        <taxon>Ecdysozoa</taxon>
        <taxon>Nematoda</taxon>
        <taxon>Chromadorea</taxon>
        <taxon>Rhabditida</taxon>
        <taxon>Spirurina</taxon>
        <taxon>Spiruromorpha</taxon>
        <taxon>Filarioidea</taxon>
        <taxon>Onchocercidae</taxon>
        <taxon>Wuchereria</taxon>
    </lineage>
</organism>
<evidence type="ECO:0000256" key="1">
    <source>
        <dbReference type="ARBA" id="ARBA00007527"/>
    </source>
</evidence>
<sequence>MYNDEFPYPNNDTSSGTSGHTKEVVVFGKSNGFWLIHSVPKFPRNDTYEYHSLGVNTQMGLCIPMSYSQLHKIAQMADDIPILVKVVSKEYHRAAPYVSRVLMYSSASHLYFDLVTAALKSPLKTETWQNKTSKNRNLHS</sequence>
<dbReference type="PANTHER" id="PTHR10858:SF24">
    <property type="entry name" value="CELL DEATH-RELATED NUCLEASE 6"/>
    <property type="match status" value="1"/>
</dbReference>
<dbReference type="STRING" id="6293.A0A1I8EUT1"/>
<reference evidence="3" key="1">
    <citation type="submission" date="2016-11" db="UniProtKB">
        <authorList>
            <consortium name="WormBaseParasite"/>
        </authorList>
    </citation>
    <scope>IDENTIFICATION</scope>
    <source>
        <strain evidence="3">pt0022</strain>
    </source>
</reference>
<comment type="similarity">
    <text evidence="1">Belongs to the DNase II family.</text>
</comment>
<dbReference type="PANTHER" id="PTHR10858">
    <property type="entry name" value="DEOXYRIBONUCLEASE II"/>
    <property type="match status" value="1"/>
</dbReference>
<accession>A0A1I8EUT1</accession>
<evidence type="ECO:0000313" key="3">
    <source>
        <dbReference type="WBParaSite" id="maker-PairedContig_5239-snap-gene-0.2-mRNA-1"/>
    </source>
</evidence>
<dbReference type="InterPro" id="IPR004947">
    <property type="entry name" value="DNase_II"/>
</dbReference>
<dbReference type="GO" id="GO:0006309">
    <property type="term" value="P:apoptotic DNA fragmentation"/>
    <property type="evidence" value="ECO:0007669"/>
    <property type="project" value="TreeGrafter"/>
</dbReference>
<dbReference type="Pfam" id="PF03265">
    <property type="entry name" value="DNase_II"/>
    <property type="match status" value="1"/>
</dbReference>
<protein>
    <submittedName>
        <fullName evidence="3">Uncharacterized protein</fullName>
    </submittedName>
</protein>
<dbReference type="WBParaSite" id="maker-PairedContig_5239-snap-gene-0.2-mRNA-1">
    <property type="protein sequence ID" value="maker-PairedContig_5239-snap-gene-0.2-mRNA-1"/>
    <property type="gene ID" value="maker-PairedContig_5239-snap-gene-0.2"/>
</dbReference>
<name>A0A1I8EUT1_WUCBA</name>